<evidence type="ECO:0000313" key="2">
    <source>
        <dbReference type="Proteomes" id="UP000014062"/>
    </source>
</evidence>
<sequence length="84" mass="9585">MRRHRVNPSPGRPRVRLRPCSAVVLARRTRCIRPVVTSDRCERLHRRPPSTVVVSSTSTVPQATLRQLSLRGHPFLPDIHHLAI</sequence>
<name>A0A7U9DN38_STRLI</name>
<reference evidence="2" key="1">
    <citation type="journal article" date="2013" name="Genome Biol. Evol.">
        <title>The genome sequence of Streptomyces lividans 66 reveals a novel tRNA-dependent peptide biosynthetic system within a metal-related genomic island.</title>
        <authorList>
            <person name="Cruz-Morales P."/>
            <person name="Vijgenboom E."/>
            <person name="Iruegas-Bocardo F."/>
            <person name="Girard G."/>
            <person name="Yanez-Guerra L.A."/>
            <person name="Ramos-Aboites H.E."/>
            <person name="Pernodet J.L."/>
            <person name="Anne J."/>
            <person name="van Wezel G.P."/>
            <person name="Barona-Gomez F."/>
        </authorList>
    </citation>
    <scope>NUCLEOTIDE SEQUENCE [LARGE SCALE GENOMIC DNA]</scope>
    <source>
        <strain evidence="2">1326</strain>
    </source>
</reference>
<accession>A0A7U9DN38</accession>
<dbReference type="Proteomes" id="UP000014062">
    <property type="component" value="Chromosome"/>
</dbReference>
<evidence type="ECO:0000313" key="1">
    <source>
        <dbReference type="EMBL" id="EOY47037.1"/>
    </source>
</evidence>
<protein>
    <submittedName>
        <fullName evidence="1">Uncharacterized protein</fullName>
    </submittedName>
</protein>
<dbReference type="AlphaFoldDB" id="A0A7U9DN38"/>
<organism evidence="1 2">
    <name type="scientific">Streptomyces lividans 1326</name>
    <dbReference type="NCBI Taxonomy" id="1200984"/>
    <lineage>
        <taxon>Bacteria</taxon>
        <taxon>Bacillati</taxon>
        <taxon>Actinomycetota</taxon>
        <taxon>Actinomycetes</taxon>
        <taxon>Kitasatosporales</taxon>
        <taxon>Streptomycetaceae</taxon>
        <taxon>Streptomyces</taxon>
    </lineage>
</organism>
<gene>
    <name evidence="1" type="ORF">SLI_2322</name>
</gene>
<proteinExistence type="predicted"/>
<dbReference type="EMBL" id="CM001889">
    <property type="protein sequence ID" value="EOY47037.1"/>
    <property type="molecule type" value="Genomic_DNA"/>
</dbReference>